<reference evidence="3 4" key="1">
    <citation type="submission" date="2019-05" db="EMBL/GenBank/DDBJ databases">
        <title>The Complete Genome Sequence of the n-alkane-degrading Desulfoglaeba alkanexedens ALDC reveals multiple alkylsuccinate synthase gene clusters.</title>
        <authorList>
            <person name="Callaghan A.V."/>
            <person name="Davidova I.A."/>
            <person name="Duncan K.E."/>
            <person name="Morris B."/>
            <person name="McInerney M.J."/>
        </authorList>
    </citation>
    <scope>NUCLEOTIDE SEQUENCE [LARGE SCALE GENOMIC DNA]</scope>
    <source>
        <strain evidence="3 4">ALDC</strain>
    </source>
</reference>
<protein>
    <recommendedName>
        <fullName evidence="2">Flagellar protein FlgJ N-terminal domain-containing protein</fullName>
    </recommendedName>
</protein>
<feature type="region of interest" description="Disordered" evidence="1">
    <location>
        <begin position="1"/>
        <end position="21"/>
    </location>
</feature>
<evidence type="ECO:0000313" key="3">
    <source>
        <dbReference type="EMBL" id="QCQ22688.1"/>
    </source>
</evidence>
<evidence type="ECO:0000256" key="1">
    <source>
        <dbReference type="SAM" id="MobiDB-lite"/>
    </source>
</evidence>
<dbReference type="RefSeq" id="WP_137424972.1">
    <property type="nucleotide sequence ID" value="NZ_CP040098.1"/>
</dbReference>
<dbReference type="InterPro" id="IPR019301">
    <property type="entry name" value="Flagellar_prot_FlgJ_N"/>
</dbReference>
<feature type="region of interest" description="Disordered" evidence="1">
    <location>
        <begin position="94"/>
        <end position="131"/>
    </location>
</feature>
<proteinExistence type="predicted"/>
<dbReference type="EMBL" id="CP040098">
    <property type="protein sequence ID" value="QCQ22688.1"/>
    <property type="molecule type" value="Genomic_DNA"/>
</dbReference>
<sequence>MRISHAPFPTDAPDRKERERQRLREACQAFEAQLDHYLLKSMRHTVIQAEEPERAREIFEDLLDETLAGEVSRSGEFGLSGLLYRELEPLLEAQPSFSSSDLPGREASEDPPVPADASGAPSLKHPGSPTD</sequence>
<dbReference type="Pfam" id="PF10135">
    <property type="entry name" value="Rod-binding"/>
    <property type="match status" value="1"/>
</dbReference>
<evidence type="ECO:0000259" key="2">
    <source>
        <dbReference type="Pfam" id="PF10135"/>
    </source>
</evidence>
<dbReference type="OrthoDB" id="9796740at2"/>
<dbReference type="KEGG" id="dax:FDQ92_11210"/>
<reference evidence="3 4" key="2">
    <citation type="submission" date="2019-05" db="EMBL/GenBank/DDBJ databases">
        <authorList>
            <person name="Suflita J.M."/>
            <person name="Marks C.R."/>
        </authorList>
    </citation>
    <scope>NUCLEOTIDE SEQUENCE [LARGE SCALE GENOMIC DNA]</scope>
    <source>
        <strain evidence="3 4">ALDC</strain>
    </source>
</reference>
<feature type="domain" description="Flagellar protein FlgJ N-terminal" evidence="2">
    <location>
        <begin position="40"/>
        <end position="85"/>
    </location>
</feature>
<organism evidence="3 4">
    <name type="scientific">Desulfoglaeba alkanexedens ALDC</name>
    <dbReference type="NCBI Taxonomy" id="980445"/>
    <lineage>
        <taxon>Bacteria</taxon>
        <taxon>Pseudomonadati</taxon>
        <taxon>Thermodesulfobacteriota</taxon>
        <taxon>Syntrophobacteria</taxon>
        <taxon>Syntrophobacterales</taxon>
        <taxon>Syntrophobacteraceae</taxon>
        <taxon>Desulfoglaeba</taxon>
    </lineage>
</organism>
<feature type="compositionally biased region" description="Basic and acidic residues" evidence="1">
    <location>
        <begin position="12"/>
        <end position="21"/>
    </location>
</feature>
<name>A0A4P8L453_9BACT</name>
<evidence type="ECO:0000313" key="4">
    <source>
        <dbReference type="Proteomes" id="UP000298602"/>
    </source>
</evidence>
<keyword evidence="4" id="KW-1185">Reference proteome</keyword>
<dbReference type="Proteomes" id="UP000298602">
    <property type="component" value="Chromosome"/>
</dbReference>
<accession>A0A4P8L453</accession>
<gene>
    <name evidence="3" type="ORF">FDQ92_11210</name>
</gene>
<dbReference type="AlphaFoldDB" id="A0A4P8L453"/>